<name>A0A8S1P3D4_9CILI</name>
<sequence>MILQFKCERLHYLLNTHYVVNVYKDRLTIGKNSLPKYEYKFTLQNVLHWYIEGYKIQAFGIQHKNVIKFFKANHKDLDQLRVVCSSLICFDNLAEFYRQIDVDDSSKIMDQFSHETYTLKFLNYVQLQRQVPLLRSLNHPNILKVRECFMYHQRTYVILEFVSGMTLENYMVKNPNLSHLQCQSIIVVSLKV</sequence>
<proteinExistence type="predicted"/>
<dbReference type="AlphaFoldDB" id="A0A8S1P3D4"/>
<accession>A0A8S1P3D4</accession>
<evidence type="ECO:0000313" key="1">
    <source>
        <dbReference type="EMBL" id="CAD8097487.1"/>
    </source>
</evidence>
<evidence type="ECO:0008006" key="3">
    <source>
        <dbReference type="Google" id="ProtNLM"/>
    </source>
</evidence>
<reference evidence="1" key="1">
    <citation type="submission" date="2021-01" db="EMBL/GenBank/DDBJ databases">
        <authorList>
            <consortium name="Genoscope - CEA"/>
            <person name="William W."/>
        </authorList>
    </citation>
    <scope>NUCLEOTIDE SEQUENCE</scope>
</reference>
<organism evidence="1 2">
    <name type="scientific">Paramecium sonneborni</name>
    <dbReference type="NCBI Taxonomy" id="65129"/>
    <lineage>
        <taxon>Eukaryota</taxon>
        <taxon>Sar</taxon>
        <taxon>Alveolata</taxon>
        <taxon>Ciliophora</taxon>
        <taxon>Intramacronucleata</taxon>
        <taxon>Oligohymenophorea</taxon>
        <taxon>Peniculida</taxon>
        <taxon>Parameciidae</taxon>
        <taxon>Paramecium</taxon>
    </lineage>
</organism>
<gene>
    <name evidence="1" type="ORF">PSON_ATCC_30995.1.T0680173</name>
</gene>
<evidence type="ECO:0000313" key="2">
    <source>
        <dbReference type="Proteomes" id="UP000692954"/>
    </source>
</evidence>
<protein>
    <recommendedName>
        <fullName evidence="3">Protein kinase domain-containing protein</fullName>
    </recommendedName>
</protein>
<keyword evidence="2" id="KW-1185">Reference proteome</keyword>
<dbReference type="OrthoDB" id="4062651at2759"/>
<dbReference type="Proteomes" id="UP000692954">
    <property type="component" value="Unassembled WGS sequence"/>
</dbReference>
<comment type="caution">
    <text evidence="1">The sequence shown here is derived from an EMBL/GenBank/DDBJ whole genome shotgun (WGS) entry which is preliminary data.</text>
</comment>
<dbReference type="EMBL" id="CAJJDN010000068">
    <property type="protein sequence ID" value="CAD8097487.1"/>
    <property type="molecule type" value="Genomic_DNA"/>
</dbReference>